<dbReference type="AlphaFoldDB" id="A0A1Q6F237"/>
<protein>
    <submittedName>
        <fullName evidence="1">Uncharacterized protein</fullName>
    </submittedName>
</protein>
<organism evidence="1 2">
    <name type="scientific">Alistipes putredinis</name>
    <dbReference type="NCBI Taxonomy" id="28117"/>
    <lineage>
        <taxon>Bacteria</taxon>
        <taxon>Pseudomonadati</taxon>
        <taxon>Bacteroidota</taxon>
        <taxon>Bacteroidia</taxon>
        <taxon>Bacteroidales</taxon>
        <taxon>Rikenellaceae</taxon>
        <taxon>Alistipes</taxon>
    </lineage>
</organism>
<reference evidence="1 2" key="1">
    <citation type="journal article" date="2016" name="Nat. Biotechnol.">
        <title>Measurement of bacterial replication rates in microbial communities.</title>
        <authorList>
            <person name="Brown C.T."/>
            <person name="Olm M.R."/>
            <person name="Thomas B.C."/>
            <person name="Banfield J.F."/>
        </authorList>
    </citation>
    <scope>NUCLEOTIDE SEQUENCE [LARGE SCALE GENOMIC DNA]</scope>
    <source>
        <strain evidence="1">CAG:67_53_122</strain>
    </source>
</reference>
<name>A0A1Q6F237_9BACT</name>
<evidence type="ECO:0000313" key="1">
    <source>
        <dbReference type="EMBL" id="OKY92983.1"/>
    </source>
</evidence>
<proteinExistence type="predicted"/>
<gene>
    <name evidence="1" type="ORF">BHV66_10500</name>
</gene>
<accession>A0A1Q6F237</accession>
<sequence length="96" mass="10881">MDADRTETWQLLFSKIAAAQRSGQSVFVGNIPEKYRTPSKMNKKEAIPKNHPSHRYKYNDLFGICKWDDIGKTNAEAGHVTIPKYTSVIHGIDCSK</sequence>
<dbReference type="EMBL" id="MNQH01000049">
    <property type="protein sequence ID" value="OKY92983.1"/>
    <property type="molecule type" value="Genomic_DNA"/>
</dbReference>
<evidence type="ECO:0000313" key="2">
    <source>
        <dbReference type="Proteomes" id="UP000187417"/>
    </source>
</evidence>
<comment type="caution">
    <text evidence="1">The sequence shown here is derived from an EMBL/GenBank/DDBJ whole genome shotgun (WGS) entry which is preliminary data.</text>
</comment>
<dbReference type="STRING" id="28117.BHV66_10500"/>
<dbReference type="Proteomes" id="UP000187417">
    <property type="component" value="Unassembled WGS sequence"/>
</dbReference>